<dbReference type="EMBL" id="KN768108">
    <property type="protein sequence ID" value="KIH47098.1"/>
    <property type="molecule type" value="Genomic_DNA"/>
</dbReference>
<accession>A0A0C2BT71</accession>
<dbReference type="AlphaFoldDB" id="A0A0C2BT71"/>
<evidence type="ECO:0000313" key="1">
    <source>
        <dbReference type="EMBL" id="KIH47098.1"/>
    </source>
</evidence>
<sequence>MQQDVLVGATAAVVSAITYGSTYVPVRWFEAGDGKIFVASPSLKPEHREVLLVFQETSQLLFRQNDAIFCKLKRRTINGLKGQAAEKSVPCVLSIAVFSRNSVVFILFSGQVLVPGIAVPAP</sequence>
<organism evidence="1 2">
    <name type="scientific">Ancylostoma duodenale</name>
    <dbReference type="NCBI Taxonomy" id="51022"/>
    <lineage>
        <taxon>Eukaryota</taxon>
        <taxon>Metazoa</taxon>
        <taxon>Ecdysozoa</taxon>
        <taxon>Nematoda</taxon>
        <taxon>Chromadorea</taxon>
        <taxon>Rhabditida</taxon>
        <taxon>Rhabditina</taxon>
        <taxon>Rhabditomorpha</taxon>
        <taxon>Strongyloidea</taxon>
        <taxon>Ancylostomatidae</taxon>
        <taxon>Ancylostomatinae</taxon>
        <taxon>Ancylostoma</taxon>
    </lineage>
</organism>
<reference evidence="1 2" key="1">
    <citation type="submission" date="2013-12" db="EMBL/GenBank/DDBJ databases">
        <title>Draft genome of the parsitic nematode Ancylostoma duodenale.</title>
        <authorList>
            <person name="Mitreva M."/>
        </authorList>
    </citation>
    <scope>NUCLEOTIDE SEQUENCE [LARGE SCALE GENOMIC DNA]</scope>
    <source>
        <strain evidence="1 2">Zhejiang</strain>
    </source>
</reference>
<evidence type="ECO:0000313" key="2">
    <source>
        <dbReference type="Proteomes" id="UP000054047"/>
    </source>
</evidence>
<protein>
    <submittedName>
        <fullName evidence="1">Uncharacterized protein</fullName>
    </submittedName>
</protein>
<gene>
    <name evidence="1" type="ORF">ANCDUO_22846</name>
</gene>
<name>A0A0C2BT71_9BILA</name>
<keyword evidence="2" id="KW-1185">Reference proteome</keyword>
<proteinExistence type="predicted"/>
<dbReference type="Proteomes" id="UP000054047">
    <property type="component" value="Unassembled WGS sequence"/>
</dbReference>